<evidence type="ECO:0000313" key="2">
    <source>
        <dbReference type="Proteomes" id="UP001239111"/>
    </source>
</evidence>
<gene>
    <name evidence="1" type="ORF">QAD02_002165</name>
</gene>
<organism evidence="1 2">
    <name type="scientific">Eretmocerus hayati</name>
    <dbReference type="NCBI Taxonomy" id="131215"/>
    <lineage>
        <taxon>Eukaryota</taxon>
        <taxon>Metazoa</taxon>
        <taxon>Ecdysozoa</taxon>
        <taxon>Arthropoda</taxon>
        <taxon>Hexapoda</taxon>
        <taxon>Insecta</taxon>
        <taxon>Pterygota</taxon>
        <taxon>Neoptera</taxon>
        <taxon>Endopterygota</taxon>
        <taxon>Hymenoptera</taxon>
        <taxon>Apocrita</taxon>
        <taxon>Proctotrupomorpha</taxon>
        <taxon>Chalcidoidea</taxon>
        <taxon>Aphelinidae</taxon>
        <taxon>Aphelininae</taxon>
        <taxon>Eretmocerus</taxon>
    </lineage>
</organism>
<reference evidence="1" key="1">
    <citation type="submission" date="2023-04" db="EMBL/GenBank/DDBJ databases">
        <title>A chromosome-level genome assembly of the parasitoid wasp Eretmocerus hayati.</title>
        <authorList>
            <person name="Zhong Y."/>
            <person name="Liu S."/>
            <person name="Liu Y."/>
        </authorList>
    </citation>
    <scope>NUCLEOTIDE SEQUENCE</scope>
    <source>
        <strain evidence="1">ZJU_SS_LIU_2023</strain>
    </source>
</reference>
<name>A0ACC2NJ13_9HYME</name>
<sequence>MKLLQYKNEDGMVTAITCRNDSLDCFYGSCPQCKDRVSLGKMSDVEDVNTWYHKWMTQLVERPGAKNKVYKVDIVSRVRIECSVNQLALEFEKESPVYLKHVYNARHQHKAVRNTRENLSENQVLVVNDFSANYLGESAEETHDTHFGASKKQISLHTGVLYYKDCESGEIVCKTFCTRSESCRHDPPALWAHLEPVITLIRDYVPDVDEFHFQSDGPTTQYRNKSNFYFFHEFYRSSKLKFATWNLTAPGHGKSTADGVDGTVKSMCDRHVANSD</sequence>
<protein>
    <submittedName>
        <fullName evidence="1">Uncharacterized protein</fullName>
    </submittedName>
</protein>
<proteinExistence type="predicted"/>
<keyword evidence="2" id="KW-1185">Reference proteome</keyword>
<comment type="caution">
    <text evidence="1">The sequence shown here is derived from an EMBL/GenBank/DDBJ whole genome shotgun (WGS) entry which is preliminary data.</text>
</comment>
<evidence type="ECO:0000313" key="1">
    <source>
        <dbReference type="EMBL" id="KAJ8670906.1"/>
    </source>
</evidence>
<dbReference type="EMBL" id="CM056743">
    <property type="protein sequence ID" value="KAJ8670906.1"/>
    <property type="molecule type" value="Genomic_DNA"/>
</dbReference>
<dbReference type="Proteomes" id="UP001239111">
    <property type="component" value="Chromosome 3"/>
</dbReference>
<accession>A0ACC2NJ13</accession>